<evidence type="ECO:0000256" key="6">
    <source>
        <dbReference type="ARBA" id="ARBA00023244"/>
    </source>
</evidence>
<accession>U5EPV1</accession>
<dbReference type="EC" id="2.5.1.61" evidence="4"/>
<dbReference type="Pfam" id="PF03900">
    <property type="entry name" value="Porphobil_deamC"/>
    <property type="match status" value="1"/>
</dbReference>
<dbReference type="PANTHER" id="PTHR11557">
    <property type="entry name" value="PORPHOBILINOGEN DEAMINASE"/>
    <property type="match status" value="1"/>
</dbReference>
<dbReference type="GO" id="GO:0005737">
    <property type="term" value="C:cytoplasm"/>
    <property type="evidence" value="ECO:0007669"/>
    <property type="project" value="TreeGrafter"/>
</dbReference>
<feature type="coiled-coil region" evidence="8">
    <location>
        <begin position="371"/>
        <end position="398"/>
    </location>
</feature>
<evidence type="ECO:0000256" key="4">
    <source>
        <dbReference type="ARBA" id="ARBA00012655"/>
    </source>
</evidence>
<dbReference type="GO" id="GO:0006782">
    <property type="term" value="P:protoporphyrinogen IX biosynthetic process"/>
    <property type="evidence" value="ECO:0007669"/>
    <property type="project" value="UniProtKB-UniPathway"/>
</dbReference>
<evidence type="ECO:0000259" key="9">
    <source>
        <dbReference type="Pfam" id="PF01379"/>
    </source>
</evidence>
<dbReference type="InterPro" id="IPR022419">
    <property type="entry name" value="Porphobilin_deaminase_cofac_BS"/>
</dbReference>
<keyword evidence="5" id="KW-0808">Transferase</keyword>
<evidence type="ECO:0000256" key="2">
    <source>
        <dbReference type="ARBA" id="ARBA00004735"/>
    </source>
</evidence>
<comment type="similarity">
    <text evidence="3">Belongs to the HMBS family.</text>
</comment>
<dbReference type="Gene3D" id="3.30.160.40">
    <property type="entry name" value="Porphobilinogen deaminase, C-terminal domain"/>
    <property type="match status" value="1"/>
</dbReference>
<dbReference type="AlphaFoldDB" id="U5EPV1"/>
<dbReference type="PRINTS" id="PR00151">
    <property type="entry name" value="PORPHBDMNASE"/>
</dbReference>
<dbReference type="SUPFAM" id="SSF54782">
    <property type="entry name" value="Porphobilinogen deaminase (hydroxymethylbilane synthase), C-terminal domain"/>
    <property type="match status" value="1"/>
</dbReference>
<name>U5EPV1_9DIPT</name>
<dbReference type="GO" id="GO:0004418">
    <property type="term" value="F:hydroxymethylbilane synthase activity"/>
    <property type="evidence" value="ECO:0007669"/>
    <property type="project" value="UniProtKB-EC"/>
</dbReference>
<dbReference type="FunFam" id="3.40.190.10:FF:000260">
    <property type="entry name" value="Porphobilinogen deaminase"/>
    <property type="match status" value="1"/>
</dbReference>
<reference evidence="11" key="1">
    <citation type="journal article" date="2014" name="Insect Biochem. Mol. Biol.">
        <title>An insight into the sialome of the frog biting fly, Corethrella appendiculata.</title>
        <authorList>
            <person name="Ribeiro J.M.C."/>
            <person name="Chagas A.C."/>
            <person name="Pham V.M."/>
            <person name="Lounibos L.P."/>
            <person name="Calvo E."/>
        </authorList>
    </citation>
    <scope>NUCLEOTIDE SEQUENCE</scope>
    <source>
        <tissue evidence="11">Salivary glands</tissue>
    </source>
</reference>
<dbReference type="EMBL" id="GANO01003557">
    <property type="protein sequence ID" value="JAB56314.1"/>
    <property type="molecule type" value="mRNA"/>
</dbReference>
<evidence type="ECO:0000256" key="5">
    <source>
        <dbReference type="ARBA" id="ARBA00022679"/>
    </source>
</evidence>
<sequence>EKVIRVGSRRSELAQIQTKYVISKLQKLFPHVKFEIYTMATIGDNILNISLPKIGEKSLFTKRLEDNLHNGVVDFIVHSLKDLPTQLPSGMTIGAVLKREDPRDALILNEKVEAKTLETLPEGSIIGTSSLRRSAQLARSYPNVKVCDIRGNLNTRLAKLDGEQSTFSGIILAQAGLVRMGWQKRVTEILDSNKLLYAVGQGALAVECRVNDEYILEMLSRLCDLETQCIILTERSFLKTLGGGCSAPVAVDTSLKQKESSNEHELSIVGAVWSLDGKIQIDDKVNCSINLSKSKQKDDIIVEEDGNVISPSGKKRKFDELNDAKNVDEIDNVKRIHLMTNLAASSSNAELIKMYQSHSGDVKKCPFSSHFQSATKSKSELEKQIQNNNNNNNNSNSEQMNIGQEFMGECPIFDLDEKIELENVISPHTQTYKLACKIDGENSPEKAADEKLSEDLFCGMYRHSFIENQLFVECEKLGARLAKNVMEKGGLEVMRCAQNEIHSKS</sequence>
<feature type="non-terminal residue" evidence="11">
    <location>
        <position position="1"/>
    </location>
</feature>
<protein>
    <recommendedName>
        <fullName evidence="4">hydroxymethylbilane synthase</fullName>
        <ecNumber evidence="4">2.5.1.61</ecNumber>
    </recommendedName>
    <alternativeName>
        <fullName evidence="7">Hydroxymethylbilane synthase</fullName>
    </alternativeName>
</protein>
<dbReference type="SUPFAM" id="SSF53850">
    <property type="entry name" value="Periplasmic binding protein-like II"/>
    <property type="match status" value="1"/>
</dbReference>
<dbReference type="PROSITE" id="PS00533">
    <property type="entry name" value="PORPHOBILINOGEN_DEAM"/>
    <property type="match status" value="1"/>
</dbReference>
<feature type="domain" description="Porphobilinogen deaminase N-terminal" evidence="9">
    <location>
        <begin position="4"/>
        <end position="216"/>
    </location>
</feature>
<dbReference type="CDD" id="cd13645">
    <property type="entry name" value="PBP2_HuPBGD_like"/>
    <property type="match status" value="1"/>
</dbReference>
<evidence type="ECO:0000256" key="3">
    <source>
        <dbReference type="ARBA" id="ARBA00005638"/>
    </source>
</evidence>
<dbReference type="InterPro" id="IPR000860">
    <property type="entry name" value="HemC"/>
</dbReference>
<dbReference type="InterPro" id="IPR036803">
    <property type="entry name" value="Porphobilinogen_deaminase_C_sf"/>
</dbReference>
<dbReference type="PANTHER" id="PTHR11557:SF0">
    <property type="entry name" value="PORPHOBILINOGEN DEAMINASE"/>
    <property type="match status" value="1"/>
</dbReference>
<evidence type="ECO:0000313" key="11">
    <source>
        <dbReference type="EMBL" id="JAB56314.1"/>
    </source>
</evidence>
<evidence type="ECO:0000256" key="1">
    <source>
        <dbReference type="ARBA" id="ARBA00001916"/>
    </source>
</evidence>
<proteinExistence type="evidence at transcript level"/>
<dbReference type="InterPro" id="IPR022418">
    <property type="entry name" value="Porphobilinogen_deaminase_C"/>
</dbReference>
<feature type="domain" description="Porphobilinogen deaminase C-terminal" evidence="10">
    <location>
        <begin position="231"/>
        <end position="295"/>
    </location>
</feature>
<comment type="pathway">
    <text evidence="2">Porphyrin-containing compound metabolism; protoporphyrin-IX biosynthesis; coproporphyrinogen-III from 5-aminolevulinate: step 2/4.</text>
</comment>
<dbReference type="UniPathway" id="UPA00251">
    <property type="reaction ID" value="UER00319"/>
</dbReference>
<dbReference type="InterPro" id="IPR022417">
    <property type="entry name" value="Porphobilin_deaminase_N"/>
</dbReference>
<dbReference type="NCBIfam" id="TIGR00212">
    <property type="entry name" value="hemC"/>
    <property type="match status" value="1"/>
</dbReference>
<organism evidence="11">
    <name type="scientific">Corethrella appendiculata</name>
    <dbReference type="NCBI Taxonomy" id="1370023"/>
    <lineage>
        <taxon>Eukaryota</taxon>
        <taxon>Metazoa</taxon>
        <taxon>Ecdysozoa</taxon>
        <taxon>Arthropoda</taxon>
        <taxon>Hexapoda</taxon>
        <taxon>Insecta</taxon>
        <taxon>Pterygota</taxon>
        <taxon>Neoptera</taxon>
        <taxon>Endopterygota</taxon>
        <taxon>Diptera</taxon>
        <taxon>Nematocera</taxon>
        <taxon>Culicoidea</taxon>
        <taxon>Chaoboridae</taxon>
        <taxon>Corethrella</taxon>
    </lineage>
</organism>
<dbReference type="Gene3D" id="3.40.190.10">
    <property type="entry name" value="Periplasmic binding protein-like II"/>
    <property type="match status" value="2"/>
</dbReference>
<evidence type="ECO:0000256" key="7">
    <source>
        <dbReference type="ARBA" id="ARBA00033064"/>
    </source>
</evidence>
<keyword evidence="8" id="KW-0175">Coiled coil</keyword>
<evidence type="ECO:0000256" key="8">
    <source>
        <dbReference type="SAM" id="Coils"/>
    </source>
</evidence>
<comment type="cofactor">
    <cofactor evidence="1">
        <name>dipyrromethane</name>
        <dbReference type="ChEBI" id="CHEBI:60342"/>
    </cofactor>
</comment>
<dbReference type="Pfam" id="PF01379">
    <property type="entry name" value="Porphobil_deam"/>
    <property type="match status" value="1"/>
</dbReference>
<evidence type="ECO:0000259" key="10">
    <source>
        <dbReference type="Pfam" id="PF03900"/>
    </source>
</evidence>
<keyword evidence="6" id="KW-0627">Porphyrin biosynthesis</keyword>
<dbReference type="FunFam" id="3.40.190.10:FF:000005">
    <property type="entry name" value="Porphobilinogen deaminase"/>
    <property type="match status" value="1"/>
</dbReference>